<dbReference type="SUPFAM" id="SSF53300">
    <property type="entry name" value="vWA-like"/>
    <property type="match status" value="1"/>
</dbReference>
<dbReference type="AlphaFoldDB" id="A0A844Z4L7"/>
<evidence type="ECO:0000313" key="4">
    <source>
        <dbReference type="Proteomes" id="UP000466966"/>
    </source>
</evidence>
<dbReference type="RefSeq" id="WP_160772720.1">
    <property type="nucleotide sequence ID" value="NZ_WTYV01000006.1"/>
</dbReference>
<feature type="transmembrane region" description="Helical" evidence="1">
    <location>
        <begin position="15"/>
        <end position="42"/>
    </location>
</feature>
<evidence type="ECO:0000256" key="1">
    <source>
        <dbReference type="SAM" id="Phobius"/>
    </source>
</evidence>
<organism evidence="3 4">
    <name type="scientific">Alteraurantiacibacter buctensis</name>
    <dbReference type="NCBI Taxonomy" id="1503981"/>
    <lineage>
        <taxon>Bacteria</taxon>
        <taxon>Pseudomonadati</taxon>
        <taxon>Pseudomonadota</taxon>
        <taxon>Alphaproteobacteria</taxon>
        <taxon>Sphingomonadales</taxon>
        <taxon>Erythrobacteraceae</taxon>
        <taxon>Alteraurantiacibacter</taxon>
    </lineage>
</organism>
<sequence length="632" mass="69797">MATTVQSLRLRAAEFFSLLLIETAGNVILIVAAALFPLLALVGSGIDMGRGYLAETRLQQACDAGVLAARKRLGTAVAISSTIPSAAADSGQRFFNVNFRDQSYGSVNRKFSMRLNEDNSVSGSASADVETTIMGVFGFKVIPISVSCQAQVNTGNMDIMLVLDTTGSMATTNYGDTKSRIQALRETVKSFYAQMEANRTPGSRIRYGFLPYSTNVNVGGLLQQDWLVDEWRYNYRRPQKTGKLKEEPVYETQYTYLSGNTSTAASYITSACPASTSRKTVESQTAGADGWTNQQILETGTSYGCEEIAANSFRVTPTNHADHRYRWSFRQIGTEIKEVPEWRYDTLEMDLGFLPSSNSVDVLMGGTPIAPLPVVATYRGCIEERSTYEITNYNNVDLRRALDLDIDRIPDRRNPDTQWRPMLHELSYTREIRTNGRGGLNPGKVDSSEEFINAWFWGYSACPAPAQRLQVMTAARVAAYVDSLVPQGNTYHDIGMIWGGRLLSPTGLFASDNADVGGIPTSRHMIFLTDGETAPLDISYGAYGIEPLDRRRWRPTSSLSLTQTVEARFSFACEEVKRRNIQVWVISFGTGSNTLMESCAGAGHYFVAANASELQNTFAEIGRRMAALRITR</sequence>
<dbReference type="EMBL" id="WTYV01000006">
    <property type="protein sequence ID" value="MXO72783.1"/>
    <property type="molecule type" value="Genomic_DNA"/>
</dbReference>
<dbReference type="OrthoDB" id="7522752at2"/>
<keyword evidence="1" id="KW-0472">Membrane</keyword>
<accession>A0A844Z4L7</accession>
<dbReference type="Gene3D" id="3.40.50.410">
    <property type="entry name" value="von Willebrand factor, type A domain"/>
    <property type="match status" value="2"/>
</dbReference>
<keyword evidence="1" id="KW-1133">Transmembrane helix</keyword>
<name>A0A844Z4L7_9SPHN</name>
<dbReference type="Proteomes" id="UP000466966">
    <property type="component" value="Unassembled WGS sequence"/>
</dbReference>
<reference evidence="3 4" key="1">
    <citation type="submission" date="2019-12" db="EMBL/GenBank/DDBJ databases">
        <title>Genomic-based taxomic classification of the family Erythrobacteraceae.</title>
        <authorList>
            <person name="Xu L."/>
        </authorList>
    </citation>
    <scope>NUCLEOTIDE SEQUENCE [LARGE SCALE GENOMIC DNA]</scope>
    <source>
        <strain evidence="3 4">M0322</strain>
    </source>
</reference>
<dbReference type="InterPro" id="IPR028087">
    <property type="entry name" value="Tad_N"/>
</dbReference>
<evidence type="ECO:0000313" key="3">
    <source>
        <dbReference type="EMBL" id="MXO72783.1"/>
    </source>
</evidence>
<dbReference type="InterPro" id="IPR036465">
    <property type="entry name" value="vWFA_dom_sf"/>
</dbReference>
<gene>
    <name evidence="3" type="ORF">GRI99_14205</name>
</gene>
<evidence type="ECO:0000259" key="2">
    <source>
        <dbReference type="PROSITE" id="PS50234"/>
    </source>
</evidence>
<dbReference type="PROSITE" id="PS50234">
    <property type="entry name" value="VWFA"/>
    <property type="match status" value="1"/>
</dbReference>
<keyword evidence="4" id="KW-1185">Reference proteome</keyword>
<comment type="caution">
    <text evidence="3">The sequence shown here is derived from an EMBL/GenBank/DDBJ whole genome shotgun (WGS) entry which is preliminary data.</text>
</comment>
<dbReference type="Pfam" id="PF13400">
    <property type="entry name" value="Tad"/>
    <property type="match status" value="1"/>
</dbReference>
<dbReference type="InterPro" id="IPR002035">
    <property type="entry name" value="VWF_A"/>
</dbReference>
<keyword evidence="1" id="KW-0812">Transmembrane</keyword>
<feature type="domain" description="VWFA" evidence="2">
    <location>
        <begin position="158"/>
        <end position="217"/>
    </location>
</feature>
<proteinExistence type="predicted"/>
<protein>
    <recommendedName>
        <fullName evidence="2">VWFA domain-containing protein</fullName>
    </recommendedName>
</protein>